<dbReference type="InterPro" id="IPR013986">
    <property type="entry name" value="DExx_box_DNA_helicase_dom_sf"/>
</dbReference>
<evidence type="ECO:0000256" key="3">
    <source>
        <dbReference type="ARBA" id="ARBA00022763"/>
    </source>
</evidence>
<dbReference type="Pfam" id="PF04257">
    <property type="entry name" value="Exonuc_V_gamma"/>
    <property type="match status" value="1"/>
</dbReference>
<dbReference type="InterPro" id="IPR011335">
    <property type="entry name" value="Restrct_endonuc-II-like"/>
</dbReference>
<keyword evidence="8 10" id="KW-0238">DNA-binding</keyword>
<dbReference type="InterPro" id="IPR027417">
    <property type="entry name" value="P-loop_NTPase"/>
</dbReference>
<comment type="similarity">
    <text evidence="10">Belongs to the RecC family.</text>
</comment>
<dbReference type="RefSeq" id="WP_289410801.1">
    <property type="nucleotide sequence ID" value="NZ_JAUCDY010000007.1"/>
</dbReference>
<keyword evidence="2 10" id="KW-0547">Nucleotide-binding</keyword>
<organism evidence="12 13">
    <name type="scientific">Thiopseudomonas acetoxidans</name>
    <dbReference type="NCBI Taxonomy" id="3041622"/>
    <lineage>
        <taxon>Bacteria</taxon>
        <taxon>Pseudomonadati</taxon>
        <taxon>Pseudomonadota</taxon>
        <taxon>Gammaproteobacteria</taxon>
        <taxon>Pseudomonadales</taxon>
        <taxon>Pseudomonadaceae</taxon>
        <taxon>Thiopseudomonas</taxon>
    </lineage>
</organism>
<keyword evidence="9 10" id="KW-0234">DNA repair</keyword>
<evidence type="ECO:0000256" key="8">
    <source>
        <dbReference type="ARBA" id="ARBA00023125"/>
    </source>
</evidence>
<keyword evidence="6 10" id="KW-0269">Exonuclease</keyword>
<evidence type="ECO:0000256" key="2">
    <source>
        <dbReference type="ARBA" id="ARBA00022741"/>
    </source>
</evidence>
<evidence type="ECO:0000256" key="10">
    <source>
        <dbReference type="HAMAP-Rule" id="MF_01486"/>
    </source>
</evidence>
<sequence>MQNSDALVAGFMVIHSNQMEQLRDLLVQWTQSYPLHPLENEVILVQSNGIAQWLKYALASNEGLGIAASVQVSLPARFLWQSYRAVLGAEQIASSSPLDKNQLVWRLMRLLPSLLEDERFKPLKQFLAKDDDLRKLYQLCERIADIFDQYQVYRADWLEQWAAGCDQIDQRGQPYGLVAGVEVDRTDLPMQTLAWQAQLWRVLLEDIGQDSLDSSRASVHPRFVKALQEAQQRPKGLPRRVIVLGISSLPAQTVEALSAMARFSQVILCVHNPCQFYWGDIVADKDLLRRTLFRHQRKQGMPSDLDNEQLHQFAHPLLATWGKQGRDYIALLEEFDNPESYRDLFQREQQRIDLFVDDEPKTVLTQLQNDILHLRPLQESQPLWPAVDCAQDESIRFHIAHSPQREVEILHDQLLDRFARYPHLQPRDVIVMVPDIDLYTPFIEAVFAQFNPGDARYIPYTLSDQGGRGREPILIALEQLLNVSQARISLTEVLALLDVPAIRQRFGVVETDLPILQRWLIGAGARWGLNAEHRVRLGLPRAMEQNTWRFALRRMLLGYAMGQGADFAGIEPYTEVAGLEAALLGPLVLLLDELDVFAERLSHSYSPADWTQLLVQLLERFFTGETEQELLLLQRLQQSVHDWADACAQAELGRELPLTVVREAWLTAVDAERNSQRFLAGSVNFCTLMPMRTIPFQMVCLLGMNDGDYPRSVPPVDFDLMANNYRPGDRSRREDDRYLLLEALLAARQMLYISWVGRDERDNTTKPPSVLVGQLRDHLQQGWQLEDEGDLLAALTQEHPLQPFSRAYFSATNANLFTYAQEWAQLHQSAQGAVNAVEPIEPPLPALQLADPLSIRMLHGFLRNPVAQFFAQRFKAYISAIELEQLDDEPFSLGFLGQYGLKQQLLNEGLQALEQGADVNAAMLQQSQKLLRSGELPMYGFGEQLAQNLLEPVQQQFAHYSRLCEQYPLSETAAQRVSYSHAGIQLEDWLAPVRSGADKNLHIELFNGPLLSKKKLRWHRLLAVWLQHVLHSLTQENLTSIVVAEDIELQIPPLSHEQAAQILNTWLEAWQQGMCRPLPVAVRTAFAWLTVEHDKKLSKEEDASLRQEKALASAAECYEGTMNTSGEAQQSPILARHYADFTALNASQEFTYWAQQLYQPLFVRTLEQQPVSENEHE</sequence>
<proteinExistence type="inferred from homology"/>
<dbReference type="Pfam" id="PF17946">
    <property type="entry name" value="RecC_C"/>
    <property type="match status" value="1"/>
</dbReference>
<dbReference type="SUPFAM" id="SSF52980">
    <property type="entry name" value="Restriction endonuclease-like"/>
    <property type="match status" value="1"/>
</dbReference>
<dbReference type="Gene3D" id="1.10.10.990">
    <property type="match status" value="1"/>
</dbReference>
<evidence type="ECO:0000313" key="13">
    <source>
        <dbReference type="Proteomes" id="UP001241056"/>
    </source>
</evidence>
<evidence type="ECO:0000313" key="12">
    <source>
        <dbReference type="EMBL" id="MDM7858144.1"/>
    </source>
</evidence>
<dbReference type="InterPro" id="IPR006697">
    <property type="entry name" value="RecC"/>
</dbReference>
<evidence type="ECO:0000256" key="4">
    <source>
        <dbReference type="ARBA" id="ARBA00022801"/>
    </source>
</evidence>
<evidence type="ECO:0000256" key="9">
    <source>
        <dbReference type="ARBA" id="ARBA00023204"/>
    </source>
</evidence>
<protein>
    <recommendedName>
        <fullName evidence="10">RecBCD enzyme subunit RecC</fullName>
    </recommendedName>
    <alternativeName>
        <fullName evidence="10">Exonuclease V subunit RecC</fullName>
        <shortName evidence="10">ExoV subunit RecC</shortName>
    </alternativeName>
    <alternativeName>
        <fullName evidence="10">Helicase/nuclease RecBCD subunit RecC</fullName>
    </alternativeName>
</protein>
<comment type="function">
    <text evidence="10">A helicase/nuclease that prepares dsDNA breaks (DSB) for recombinational DNA repair. Binds to DSBs and unwinds DNA via a highly rapid and processive ATP-dependent bidirectional helicase activity. Unwinds dsDNA until it encounters a Chi (crossover hotspot instigator) sequence from the 3' direction. Cuts ssDNA a few nucleotides 3' to the Chi site. The properties and activities of the enzyme are changed at Chi. The Chi-altered holoenzyme produces a long 3'-ssDNA overhang and facilitates RecA-binding to the ssDNA for homologous DNA recombination and repair. Holoenzyme degrades any linearized DNA that is unable to undergo homologous recombination. In the holoenzyme this subunit recognizes the wild-type Chi sequence, and when added to isolated RecB increases its ATP-dependent helicase processivity.</text>
</comment>
<keyword evidence="4 10" id="KW-0378">Hydrolase</keyword>
<evidence type="ECO:0000256" key="5">
    <source>
        <dbReference type="ARBA" id="ARBA00022806"/>
    </source>
</evidence>
<dbReference type="GO" id="GO:0008854">
    <property type="term" value="F:exodeoxyribonuclease V activity"/>
    <property type="evidence" value="ECO:0007669"/>
    <property type="project" value="UniProtKB-EC"/>
</dbReference>
<dbReference type="PIRSF" id="PIRSF000980">
    <property type="entry name" value="RecC"/>
    <property type="match status" value="1"/>
</dbReference>
<dbReference type="InterPro" id="IPR041500">
    <property type="entry name" value="RecC_C"/>
</dbReference>
<evidence type="ECO:0000256" key="7">
    <source>
        <dbReference type="ARBA" id="ARBA00022840"/>
    </source>
</evidence>
<evidence type="ECO:0000256" key="6">
    <source>
        <dbReference type="ARBA" id="ARBA00022839"/>
    </source>
</evidence>
<evidence type="ECO:0000259" key="11">
    <source>
        <dbReference type="Pfam" id="PF17946"/>
    </source>
</evidence>
<keyword evidence="13" id="KW-1185">Reference proteome</keyword>
<name>A0ABT7SPN1_9GAMM</name>
<dbReference type="PANTHER" id="PTHR30591:SF1">
    <property type="entry name" value="RECBCD ENZYME SUBUNIT RECC"/>
    <property type="match status" value="1"/>
</dbReference>
<keyword evidence="3 10" id="KW-0227">DNA damage</keyword>
<dbReference type="Proteomes" id="UP001241056">
    <property type="component" value="Unassembled WGS sequence"/>
</dbReference>
<dbReference type="Gene3D" id="3.40.50.10930">
    <property type="match status" value="1"/>
</dbReference>
<dbReference type="Gene3D" id="1.10.10.160">
    <property type="match status" value="1"/>
</dbReference>
<reference evidence="12 13" key="1">
    <citation type="submission" date="2023-06" db="EMBL/GenBank/DDBJ databases">
        <title>Thiopseudomonas sp. CY1220 draft genome sequence.</title>
        <authorList>
            <person name="Zhao G."/>
            <person name="An M."/>
        </authorList>
    </citation>
    <scope>NUCLEOTIDE SEQUENCE [LARGE SCALE GENOMIC DNA]</scope>
    <source>
        <strain evidence="12 13">CY1220</strain>
    </source>
</reference>
<comment type="miscellaneous">
    <text evidence="10">In the RecBCD complex, RecB has a slow 3'-5' helicase, an exonuclease activity and loads RecA onto ssDNA, RecD has a fast 5'-3' helicase activity, while RecC stimulates the ATPase and processivity of the RecB helicase and contributes to recognition of the Chi site.</text>
</comment>
<evidence type="ECO:0000256" key="1">
    <source>
        <dbReference type="ARBA" id="ARBA00022722"/>
    </source>
</evidence>
<keyword evidence="5 10" id="KW-0347">Helicase</keyword>
<keyword evidence="7 10" id="KW-0067">ATP-binding</keyword>
<keyword evidence="1 10" id="KW-0540">Nuclease</keyword>
<dbReference type="Gene3D" id="3.40.50.300">
    <property type="entry name" value="P-loop containing nucleotide triphosphate hydrolases"/>
    <property type="match status" value="2"/>
</dbReference>
<feature type="domain" description="RecC C-terminal" evidence="11">
    <location>
        <begin position="851"/>
        <end position="1090"/>
    </location>
</feature>
<dbReference type="SUPFAM" id="SSF52540">
    <property type="entry name" value="P-loop containing nucleoside triphosphate hydrolases"/>
    <property type="match status" value="2"/>
</dbReference>
<dbReference type="EMBL" id="JAUCDY010000007">
    <property type="protein sequence ID" value="MDM7858144.1"/>
    <property type="molecule type" value="Genomic_DNA"/>
</dbReference>
<comment type="subunit">
    <text evidence="10">Heterotrimer of RecB, RecC and RecD. All subunits contribute to DNA-binding.</text>
</comment>
<accession>A0ABT7SPN1</accession>
<dbReference type="HAMAP" id="MF_01486">
    <property type="entry name" value="RecC"/>
    <property type="match status" value="1"/>
</dbReference>
<comment type="caution">
    <text evidence="12">The sequence shown here is derived from an EMBL/GenBank/DDBJ whole genome shotgun (WGS) entry which is preliminary data.</text>
</comment>
<gene>
    <name evidence="10 12" type="primary">recC</name>
    <name evidence="12" type="ORF">QEZ41_07620</name>
</gene>
<dbReference type="PANTHER" id="PTHR30591">
    <property type="entry name" value="RECBCD ENZYME SUBUNIT RECC"/>
    <property type="match status" value="1"/>
</dbReference>
<dbReference type="NCBIfam" id="TIGR01450">
    <property type="entry name" value="recC"/>
    <property type="match status" value="1"/>
</dbReference>